<dbReference type="InterPro" id="IPR028098">
    <property type="entry name" value="Glyco_trans_4-like_N"/>
</dbReference>
<dbReference type="InterPro" id="IPR001296">
    <property type="entry name" value="Glyco_trans_1"/>
</dbReference>
<accession>A0A2S4MME2</accession>
<dbReference type="PANTHER" id="PTHR45947:SF3">
    <property type="entry name" value="SULFOQUINOVOSYL TRANSFERASE SQD2"/>
    <property type="match status" value="1"/>
</dbReference>
<sequence length="380" mass="41448">MSDENNLRVLHVYRTYFPDPQGGMQEAIRQICLATQTYGVSNTIYTLSPDPEPAVLARPEARVVRSLSWAAPASCDLGTPASLKRYRELAEEADVVHFLFPWPYGDLMHALMRPRTPSVVTYVSDVVRQRWLGKLYEPLMWRSLRNAKAVVANCPGYITSSPVLSTPEINAKVSMIPLGIVEDSYAKTADEGIFGKLGLEPDEPFFLFVGVLRYYKGVQTLVHAAKSVNAKIIVAGTGPEGAALRDLSASLSADNVQFAGQISDEEKIALLKACRALVLPSHLRSEAFGMVLAEAALFGRPSISCEIGTGTSFVNMHNESGLVVAPENVKELADAMNELLGDDERARTLGLGARARYERLFSGPALGQAYAKLFREVAKA</sequence>
<evidence type="ECO:0000313" key="3">
    <source>
        <dbReference type="EMBL" id="POR55913.1"/>
    </source>
</evidence>
<keyword evidence="4" id="KW-1185">Reference proteome</keyword>
<protein>
    <submittedName>
        <fullName evidence="3">Rhamnosyl/mannosyltransferase</fullName>
    </submittedName>
</protein>
<name>A0A2S4MME2_9BURK</name>
<keyword evidence="3" id="KW-0328">Glycosyltransferase</keyword>
<evidence type="ECO:0000313" key="4">
    <source>
        <dbReference type="Proteomes" id="UP000237381"/>
    </source>
</evidence>
<dbReference type="EMBL" id="PQGA01000001">
    <property type="protein sequence ID" value="POR55913.1"/>
    <property type="molecule type" value="Genomic_DNA"/>
</dbReference>
<evidence type="ECO:0000259" key="1">
    <source>
        <dbReference type="Pfam" id="PF00534"/>
    </source>
</evidence>
<dbReference type="InterPro" id="IPR050194">
    <property type="entry name" value="Glycosyltransferase_grp1"/>
</dbReference>
<dbReference type="Pfam" id="PF00534">
    <property type="entry name" value="Glycos_transf_1"/>
    <property type="match status" value="1"/>
</dbReference>
<reference evidence="3 4" key="1">
    <citation type="submission" date="2018-01" db="EMBL/GenBank/DDBJ databases">
        <title>Genomic Encyclopedia of Type Strains, Phase III (KMG-III): the genomes of soil and plant-associated and newly described type strains.</title>
        <authorList>
            <person name="Whitman W."/>
        </authorList>
    </citation>
    <scope>NUCLEOTIDE SEQUENCE [LARGE SCALE GENOMIC DNA]</scope>
    <source>
        <strain evidence="3 4">JCM 18070</strain>
    </source>
</reference>
<proteinExistence type="predicted"/>
<dbReference type="AlphaFoldDB" id="A0A2S4MME2"/>
<keyword evidence="3" id="KW-0808">Transferase</keyword>
<dbReference type="Pfam" id="PF13579">
    <property type="entry name" value="Glyco_trans_4_4"/>
    <property type="match status" value="1"/>
</dbReference>
<organism evidence="3 4">
    <name type="scientific">Paraburkholderia eburnea</name>
    <dbReference type="NCBI Taxonomy" id="1189126"/>
    <lineage>
        <taxon>Bacteria</taxon>
        <taxon>Pseudomonadati</taxon>
        <taxon>Pseudomonadota</taxon>
        <taxon>Betaproteobacteria</taxon>
        <taxon>Burkholderiales</taxon>
        <taxon>Burkholderiaceae</taxon>
        <taxon>Paraburkholderia</taxon>
    </lineage>
</organism>
<dbReference type="GO" id="GO:0016758">
    <property type="term" value="F:hexosyltransferase activity"/>
    <property type="evidence" value="ECO:0007669"/>
    <property type="project" value="TreeGrafter"/>
</dbReference>
<evidence type="ECO:0000259" key="2">
    <source>
        <dbReference type="Pfam" id="PF13579"/>
    </source>
</evidence>
<dbReference type="PANTHER" id="PTHR45947">
    <property type="entry name" value="SULFOQUINOVOSYL TRANSFERASE SQD2"/>
    <property type="match status" value="1"/>
</dbReference>
<gene>
    <name evidence="3" type="ORF">B0G62_101309</name>
</gene>
<dbReference type="Proteomes" id="UP000237381">
    <property type="component" value="Unassembled WGS sequence"/>
</dbReference>
<feature type="domain" description="Glycosyltransferase subfamily 4-like N-terminal" evidence="2">
    <location>
        <begin position="22"/>
        <end position="156"/>
    </location>
</feature>
<feature type="domain" description="Glycosyl transferase family 1" evidence="1">
    <location>
        <begin position="193"/>
        <end position="354"/>
    </location>
</feature>
<comment type="caution">
    <text evidence="3">The sequence shown here is derived from an EMBL/GenBank/DDBJ whole genome shotgun (WGS) entry which is preliminary data.</text>
</comment>
<dbReference type="SUPFAM" id="SSF53756">
    <property type="entry name" value="UDP-Glycosyltransferase/glycogen phosphorylase"/>
    <property type="match status" value="1"/>
</dbReference>
<dbReference type="Gene3D" id="3.40.50.2000">
    <property type="entry name" value="Glycogen Phosphorylase B"/>
    <property type="match status" value="2"/>
</dbReference>